<dbReference type="GO" id="GO:0031012">
    <property type="term" value="C:extracellular matrix"/>
    <property type="evidence" value="ECO:0007669"/>
    <property type="project" value="TreeGrafter"/>
</dbReference>
<dbReference type="PANTHER" id="PTHR12236:SF18">
    <property type="entry name" value="CUTICULAR PROTEIN 66D"/>
    <property type="match status" value="1"/>
</dbReference>
<keyword evidence="1 2" id="KW-0193">Cuticle</keyword>
<gene>
    <name evidence="5" type="ORF">NMOB1V02_LOCUS6693</name>
</gene>
<accession>A0A7R9BPQ6</accession>
<feature type="compositionally biased region" description="Basic and acidic residues" evidence="3">
    <location>
        <begin position="467"/>
        <end position="484"/>
    </location>
</feature>
<dbReference type="PROSITE" id="PS51155">
    <property type="entry name" value="CHIT_BIND_RR_2"/>
    <property type="match status" value="1"/>
</dbReference>
<feature type="compositionally biased region" description="Basic and acidic residues" evidence="3">
    <location>
        <begin position="605"/>
        <end position="618"/>
    </location>
</feature>
<dbReference type="PANTHER" id="PTHR12236">
    <property type="entry name" value="STRUCTURAL CONTITUENT OF CUTICLE"/>
    <property type="match status" value="1"/>
</dbReference>
<dbReference type="InterPro" id="IPR001254">
    <property type="entry name" value="Trypsin_dom"/>
</dbReference>
<sequence>MTCNGVLMRSIKLADCEVHAAKMMPKMLMDVTLSTDAAARQSVGMSLPIRFSWKLNMLGTTTAVETADNTNPSMKAWLQGKPSRNFAVTATVDASAKFGKSDSAKTVPGICFRVLGCNPSPARVRMMSKANVRKSEGRARIVKRNKRYVGGTAISDRSKHPYLARVNVATTVNGVESVQPHVAGTLISSRHVLTSAYQVHPEELGKIPANFLVVVLGDVDSNIVEVTEQIFNVEIPSVIFHPMYNHMKGKAYEIGLNNLAVLPLNQDVARNEFVYPILVDLNIGNYQDYDYDYVGIGRYFMSEAELQGGGSCPLNYFYKEYTVCYDMPSARTSCSDKADIGSPVLSRNNRYDIMLSMYQSPICKDGEQTTNVIFTSTMGATTHKFFVCKYAEDCVGLERAVMKIMSKLQRRRRCRRIPVGASNDPTRPDSYLKPTLRRVRCSFVIAVIALMVSSAAASALKGHNHHHQQDEQEHSQKFSLSKDPDVEEEEIQAPPQTFYHSFKLTEPYEFAFAVNDDSLTNYQQRQEISDGKVIKGSYQVVDPDGFIRKVVYTADAINGFEAKVSREPTDIKIVFPEPRPEDQQQPEAEISLPKQKHSSHQHVPSAEKRRPSYYEEPRPQQNEQPSDYDRPRSSKKTKSRKVVKSEQYFDLDGSNKGLFIPIRHDEEQGSN</sequence>
<reference evidence="5" key="1">
    <citation type="submission" date="2020-11" db="EMBL/GenBank/DDBJ databases">
        <authorList>
            <person name="Tran Van P."/>
        </authorList>
    </citation>
    <scope>NUCLEOTIDE SEQUENCE</scope>
</reference>
<dbReference type="Proteomes" id="UP000678499">
    <property type="component" value="Unassembled WGS sequence"/>
</dbReference>
<dbReference type="GO" id="GO:0042302">
    <property type="term" value="F:structural constituent of cuticle"/>
    <property type="evidence" value="ECO:0007669"/>
    <property type="project" value="UniProtKB-UniRule"/>
</dbReference>
<evidence type="ECO:0000259" key="4">
    <source>
        <dbReference type="Pfam" id="PF00089"/>
    </source>
</evidence>
<dbReference type="InterPro" id="IPR009003">
    <property type="entry name" value="Peptidase_S1_PA"/>
</dbReference>
<dbReference type="InterPro" id="IPR031311">
    <property type="entry name" value="CHIT_BIND_RR_consensus"/>
</dbReference>
<dbReference type="GO" id="GO:0004252">
    <property type="term" value="F:serine-type endopeptidase activity"/>
    <property type="evidence" value="ECO:0007669"/>
    <property type="project" value="InterPro"/>
</dbReference>
<feature type="compositionally biased region" description="Basic and acidic residues" evidence="3">
    <location>
        <begin position="662"/>
        <end position="671"/>
    </location>
</feature>
<dbReference type="PROSITE" id="PS00233">
    <property type="entry name" value="CHIT_BIND_RR_1"/>
    <property type="match status" value="1"/>
</dbReference>
<dbReference type="InterPro" id="IPR000618">
    <property type="entry name" value="Insect_cuticle"/>
</dbReference>
<evidence type="ECO:0000256" key="2">
    <source>
        <dbReference type="PROSITE-ProRule" id="PRU00497"/>
    </source>
</evidence>
<dbReference type="Pfam" id="PF00089">
    <property type="entry name" value="Trypsin"/>
    <property type="match status" value="1"/>
</dbReference>
<evidence type="ECO:0000256" key="1">
    <source>
        <dbReference type="ARBA" id="ARBA00022460"/>
    </source>
</evidence>
<name>A0A7R9BPQ6_9CRUS</name>
<dbReference type="InterPro" id="IPR043504">
    <property type="entry name" value="Peptidase_S1_PA_chymotrypsin"/>
</dbReference>
<dbReference type="EMBL" id="CAJPEX010001436">
    <property type="protein sequence ID" value="CAG0919158.1"/>
    <property type="molecule type" value="Genomic_DNA"/>
</dbReference>
<protein>
    <recommendedName>
        <fullName evidence="4">Peptidase S1 domain-containing protein</fullName>
    </recommendedName>
</protein>
<evidence type="ECO:0000313" key="5">
    <source>
        <dbReference type="EMBL" id="CAD7279006.1"/>
    </source>
</evidence>
<dbReference type="GO" id="GO:0005615">
    <property type="term" value="C:extracellular space"/>
    <property type="evidence" value="ECO:0007669"/>
    <property type="project" value="TreeGrafter"/>
</dbReference>
<evidence type="ECO:0000256" key="3">
    <source>
        <dbReference type="SAM" id="MobiDB-lite"/>
    </source>
</evidence>
<feature type="region of interest" description="Disordered" evidence="3">
    <location>
        <begin position="461"/>
        <end position="487"/>
    </location>
</feature>
<feature type="domain" description="Peptidase S1" evidence="4">
    <location>
        <begin position="149"/>
        <end position="277"/>
    </location>
</feature>
<proteinExistence type="predicted"/>
<dbReference type="GO" id="GO:0006508">
    <property type="term" value="P:proteolysis"/>
    <property type="evidence" value="ECO:0007669"/>
    <property type="project" value="InterPro"/>
</dbReference>
<feature type="region of interest" description="Disordered" evidence="3">
    <location>
        <begin position="576"/>
        <end position="671"/>
    </location>
</feature>
<dbReference type="OrthoDB" id="7427568at2759"/>
<dbReference type="SUPFAM" id="SSF50494">
    <property type="entry name" value="Trypsin-like serine proteases"/>
    <property type="match status" value="1"/>
</dbReference>
<dbReference type="Pfam" id="PF00379">
    <property type="entry name" value="Chitin_bind_4"/>
    <property type="match status" value="1"/>
</dbReference>
<evidence type="ECO:0000313" key="6">
    <source>
        <dbReference type="Proteomes" id="UP000678499"/>
    </source>
</evidence>
<dbReference type="InterPro" id="IPR051217">
    <property type="entry name" value="Insect_Cuticle_Struc_Prot"/>
</dbReference>
<dbReference type="Gene3D" id="2.40.10.10">
    <property type="entry name" value="Trypsin-like serine proteases"/>
    <property type="match status" value="1"/>
</dbReference>
<dbReference type="AlphaFoldDB" id="A0A7R9BPQ6"/>
<organism evidence="5">
    <name type="scientific">Notodromas monacha</name>
    <dbReference type="NCBI Taxonomy" id="399045"/>
    <lineage>
        <taxon>Eukaryota</taxon>
        <taxon>Metazoa</taxon>
        <taxon>Ecdysozoa</taxon>
        <taxon>Arthropoda</taxon>
        <taxon>Crustacea</taxon>
        <taxon>Oligostraca</taxon>
        <taxon>Ostracoda</taxon>
        <taxon>Podocopa</taxon>
        <taxon>Podocopida</taxon>
        <taxon>Cypridocopina</taxon>
        <taxon>Cypridoidea</taxon>
        <taxon>Cyprididae</taxon>
        <taxon>Notodromas</taxon>
    </lineage>
</organism>
<keyword evidence="6" id="KW-1185">Reference proteome</keyword>
<dbReference type="EMBL" id="OA883473">
    <property type="protein sequence ID" value="CAD7279006.1"/>
    <property type="molecule type" value="Genomic_DNA"/>
</dbReference>
<feature type="compositionally biased region" description="Basic residues" evidence="3">
    <location>
        <begin position="633"/>
        <end position="642"/>
    </location>
</feature>